<dbReference type="Proteomes" id="UP000799755">
    <property type="component" value="Unassembled WGS sequence"/>
</dbReference>
<reference evidence="1" key="1">
    <citation type="journal article" date="2020" name="Stud. Mycol.">
        <title>101 Dothideomycetes genomes: a test case for predicting lifestyles and emergence of pathogens.</title>
        <authorList>
            <person name="Haridas S."/>
            <person name="Albert R."/>
            <person name="Binder M."/>
            <person name="Bloem J."/>
            <person name="Labutti K."/>
            <person name="Salamov A."/>
            <person name="Andreopoulos B."/>
            <person name="Baker S."/>
            <person name="Barry K."/>
            <person name="Bills G."/>
            <person name="Bluhm B."/>
            <person name="Cannon C."/>
            <person name="Castanera R."/>
            <person name="Culley D."/>
            <person name="Daum C."/>
            <person name="Ezra D."/>
            <person name="Gonzalez J."/>
            <person name="Henrissat B."/>
            <person name="Kuo A."/>
            <person name="Liang C."/>
            <person name="Lipzen A."/>
            <person name="Lutzoni F."/>
            <person name="Magnuson J."/>
            <person name="Mondo S."/>
            <person name="Nolan M."/>
            <person name="Ohm R."/>
            <person name="Pangilinan J."/>
            <person name="Park H.-J."/>
            <person name="Ramirez L."/>
            <person name="Alfaro M."/>
            <person name="Sun H."/>
            <person name="Tritt A."/>
            <person name="Yoshinaga Y."/>
            <person name="Zwiers L.-H."/>
            <person name="Turgeon B."/>
            <person name="Goodwin S."/>
            <person name="Spatafora J."/>
            <person name="Crous P."/>
            <person name="Grigoriev I."/>
        </authorList>
    </citation>
    <scope>NUCLEOTIDE SEQUENCE</scope>
    <source>
        <strain evidence="1">ATCC 200398</strain>
    </source>
</reference>
<sequence length="77" mass="8753">MAHAIFISYIVCCSVGLILSVRLIYRDLKPYRTNEMNRMFRADRRWERALAAVFNVAQAALLVNNITAVTMTITSTS</sequence>
<gene>
    <name evidence="1" type="ORF">BDR25DRAFT_247012</name>
</gene>
<comment type="caution">
    <text evidence="1">The sequence shown here is derived from an EMBL/GenBank/DDBJ whole genome shotgun (WGS) entry which is preliminary data.</text>
</comment>
<keyword evidence="2" id="KW-1185">Reference proteome</keyword>
<organism evidence="1 2">
    <name type="scientific">Lindgomyces ingoldianus</name>
    <dbReference type="NCBI Taxonomy" id="673940"/>
    <lineage>
        <taxon>Eukaryota</taxon>
        <taxon>Fungi</taxon>
        <taxon>Dikarya</taxon>
        <taxon>Ascomycota</taxon>
        <taxon>Pezizomycotina</taxon>
        <taxon>Dothideomycetes</taxon>
        <taxon>Pleosporomycetidae</taxon>
        <taxon>Pleosporales</taxon>
        <taxon>Lindgomycetaceae</taxon>
        <taxon>Lindgomyces</taxon>
    </lineage>
</organism>
<evidence type="ECO:0000313" key="2">
    <source>
        <dbReference type="Proteomes" id="UP000799755"/>
    </source>
</evidence>
<proteinExistence type="predicted"/>
<name>A0ACB6Q7H8_9PLEO</name>
<protein>
    <submittedName>
        <fullName evidence="1">Uncharacterized protein</fullName>
    </submittedName>
</protein>
<evidence type="ECO:0000313" key="1">
    <source>
        <dbReference type="EMBL" id="KAF2462929.1"/>
    </source>
</evidence>
<accession>A0ACB6Q7H8</accession>
<dbReference type="EMBL" id="MU003557">
    <property type="protein sequence ID" value="KAF2462929.1"/>
    <property type="molecule type" value="Genomic_DNA"/>
</dbReference>